<sequence>MFTKSSLFILVVMMTISSALGLKCYICNSQKNKDCSVDDFDRNAAEARGYLHECTAMHLPIGLDYGQMNDVSFACRKTYQKVMDHVTVQRSCSWVVANHTESRCHQSLDDDARMLICSCLTDLCNESTSSAGSLWLLLVGVGSAAAGRLLPH</sequence>
<dbReference type="GO" id="GO:0030431">
    <property type="term" value="P:sleep"/>
    <property type="evidence" value="ECO:0007669"/>
    <property type="project" value="InterPro"/>
</dbReference>
<dbReference type="InterPro" id="IPR031424">
    <property type="entry name" value="QVR-like"/>
</dbReference>
<evidence type="ECO:0008006" key="6">
    <source>
        <dbReference type="Google" id="ProtNLM"/>
    </source>
</evidence>
<evidence type="ECO:0000256" key="2">
    <source>
        <dbReference type="ARBA" id="ARBA00023180"/>
    </source>
</evidence>
<dbReference type="InterPro" id="IPR050975">
    <property type="entry name" value="Sleep_regulator"/>
</dbReference>
<keyword evidence="2" id="KW-0325">Glycoprotein</keyword>
<name>A0A7R9GBH0_9CRUS</name>
<reference evidence="4" key="1">
    <citation type="submission" date="2020-11" db="EMBL/GenBank/DDBJ databases">
        <authorList>
            <person name="Tran Van P."/>
        </authorList>
    </citation>
    <scope>NUCLEOTIDE SEQUENCE</scope>
</reference>
<protein>
    <recommendedName>
        <fullName evidence="6">Protein sleepless</fullName>
    </recommendedName>
</protein>
<dbReference type="PANTHER" id="PTHR33562">
    <property type="entry name" value="ATILLA, ISOFORM B-RELATED-RELATED"/>
    <property type="match status" value="1"/>
</dbReference>
<dbReference type="Pfam" id="PF17064">
    <property type="entry name" value="QVR"/>
    <property type="match status" value="1"/>
</dbReference>
<evidence type="ECO:0000313" key="4">
    <source>
        <dbReference type="EMBL" id="CAD7276349.1"/>
    </source>
</evidence>
<dbReference type="PANTHER" id="PTHR33562:SF2">
    <property type="entry name" value="PROTEIN QUIVER"/>
    <property type="match status" value="1"/>
</dbReference>
<evidence type="ECO:0000256" key="3">
    <source>
        <dbReference type="SAM" id="SignalP"/>
    </source>
</evidence>
<organism evidence="4">
    <name type="scientific">Notodromas monacha</name>
    <dbReference type="NCBI Taxonomy" id="399045"/>
    <lineage>
        <taxon>Eukaryota</taxon>
        <taxon>Metazoa</taxon>
        <taxon>Ecdysozoa</taxon>
        <taxon>Arthropoda</taxon>
        <taxon>Crustacea</taxon>
        <taxon>Oligostraca</taxon>
        <taxon>Ostracoda</taxon>
        <taxon>Podocopa</taxon>
        <taxon>Podocopida</taxon>
        <taxon>Cypridocopina</taxon>
        <taxon>Cypridoidea</taxon>
        <taxon>Cyprididae</taxon>
        <taxon>Notodromas</taxon>
    </lineage>
</organism>
<gene>
    <name evidence="4" type="ORF">NMOB1V02_LOCUS4114</name>
</gene>
<evidence type="ECO:0000256" key="1">
    <source>
        <dbReference type="ARBA" id="ARBA00022729"/>
    </source>
</evidence>
<keyword evidence="1 3" id="KW-0732">Signal</keyword>
<dbReference type="AlphaFoldDB" id="A0A7R9GBH0"/>
<feature type="chain" id="PRO_5036210629" description="Protein sleepless" evidence="3">
    <location>
        <begin position="22"/>
        <end position="152"/>
    </location>
</feature>
<dbReference type="EMBL" id="OA882641">
    <property type="protein sequence ID" value="CAD7276349.1"/>
    <property type="molecule type" value="Genomic_DNA"/>
</dbReference>
<evidence type="ECO:0000313" key="5">
    <source>
        <dbReference type="Proteomes" id="UP000678499"/>
    </source>
</evidence>
<keyword evidence="5" id="KW-1185">Reference proteome</keyword>
<dbReference type="OrthoDB" id="6420171at2759"/>
<feature type="signal peptide" evidence="3">
    <location>
        <begin position="1"/>
        <end position="21"/>
    </location>
</feature>
<dbReference type="GO" id="GO:0032222">
    <property type="term" value="P:regulation of synaptic transmission, cholinergic"/>
    <property type="evidence" value="ECO:0007669"/>
    <property type="project" value="InterPro"/>
</dbReference>
<dbReference type="EMBL" id="CAJPEX010000604">
    <property type="protein sequence ID" value="CAG0916501.1"/>
    <property type="molecule type" value="Genomic_DNA"/>
</dbReference>
<proteinExistence type="predicted"/>
<dbReference type="Proteomes" id="UP000678499">
    <property type="component" value="Unassembled WGS sequence"/>
</dbReference>
<accession>A0A7R9GBH0</accession>